<dbReference type="EMBL" id="DVMU01000171">
    <property type="protein sequence ID" value="HIU34401.1"/>
    <property type="molecule type" value="Genomic_DNA"/>
</dbReference>
<dbReference type="PROSITE" id="PS50893">
    <property type="entry name" value="ABC_TRANSPORTER_2"/>
    <property type="match status" value="1"/>
</dbReference>
<keyword evidence="5" id="KW-0547">Nucleotide-binding</keyword>
<dbReference type="PANTHER" id="PTHR43790:SF3">
    <property type="entry name" value="D-ALLOSE IMPORT ATP-BINDING PROTEIN ALSA-RELATED"/>
    <property type="match status" value="1"/>
</dbReference>
<dbReference type="Proteomes" id="UP000824072">
    <property type="component" value="Unassembled WGS sequence"/>
</dbReference>
<dbReference type="GO" id="GO:0016887">
    <property type="term" value="F:ATP hydrolysis activity"/>
    <property type="evidence" value="ECO:0007669"/>
    <property type="project" value="InterPro"/>
</dbReference>
<dbReference type="Pfam" id="PF00005">
    <property type="entry name" value="ABC_tran"/>
    <property type="match status" value="1"/>
</dbReference>
<protein>
    <submittedName>
        <fullName evidence="10">Sugar ABC transporter ATP-binding protein</fullName>
    </submittedName>
</protein>
<evidence type="ECO:0000256" key="2">
    <source>
        <dbReference type="ARBA" id="ARBA00022475"/>
    </source>
</evidence>
<evidence type="ECO:0000256" key="7">
    <source>
        <dbReference type="ARBA" id="ARBA00022967"/>
    </source>
</evidence>
<keyword evidence="3" id="KW-0762">Sugar transport</keyword>
<evidence type="ECO:0000256" key="6">
    <source>
        <dbReference type="ARBA" id="ARBA00022840"/>
    </source>
</evidence>
<evidence type="ECO:0000256" key="1">
    <source>
        <dbReference type="ARBA" id="ARBA00022448"/>
    </source>
</evidence>
<organism evidence="10 11">
    <name type="scientific">Candidatus Pullichristensenella excrementigallinarum</name>
    <dbReference type="NCBI Taxonomy" id="2840907"/>
    <lineage>
        <taxon>Bacteria</taxon>
        <taxon>Bacillati</taxon>
        <taxon>Bacillota</taxon>
        <taxon>Clostridia</taxon>
        <taxon>Candidatus Pullichristensenella</taxon>
    </lineage>
</organism>
<dbReference type="SUPFAM" id="SSF52540">
    <property type="entry name" value="P-loop containing nucleoside triphosphate hydrolases"/>
    <property type="match status" value="1"/>
</dbReference>
<keyword evidence="8" id="KW-0472">Membrane</keyword>
<feature type="non-terminal residue" evidence="10">
    <location>
        <position position="1"/>
    </location>
</feature>
<evidence type="ECO:0000256" key="8">
    <source>
        <dbReference type="ARBA" id="ARBA00023136"/>
    </source>
</evidence>
<dbReference type="InterPro" id="IPR003439">
    <property type="entry name" value="ABC_transporter-like_ATP-bd"/>
</dbReference>
<dbReference type="GO" id="GO:0005524">
    <property type="term" value="F:ATP binding"/>
    <property type="evidence" value="ECO:0007669"/>
    <property type="project" value="UniProtKB-KW"/>
</dbReference>
<gene>
    <name evidence="10" type="ORF">IAB02_07540</name>
</gene>
<dbReference type="InterPro" id="IPR017871">
    <property type="entry name" value="ABC_transporter-like_CS"/>
</dbReference>
<evidence type="ECO:0000313" key="10">
    <source>
        <dbReference type="EMBL" id="HIU34401.1"/>
    </source>
</evidence>
<evidence type="ECO:0000313" key="11">
    <source>
        <dbReference type="Proteomes" id="UP000824072"/>
    </source>
</evidence>
<dbReference type="Gene3D" id="3.40.50.300">
    <property type="entry name" value="P-loop containing nucleotide triphosphate hydrolases"/>
    <property type="match status" value="1"/>
</dbReference>
<keyword evidence="6 10" id="KW-0067">ATP-binding</keyword>
<dbReference type="InterPro" id="IPR050107">
    <property type="entry name" value="ABC_carbohydrate_import_ATPase"/>
</dbReference>
<evidence type="ECO:0000259" key="9">
    <source>
        <dbReference type="PROSITE" id="PS50893"/>
    </source>
</evidence>
<keyword evidence="2" id="KW-1003">Cell membrane</keyword>
<dbReference type="PANTHER" id="PTHR43790">
    <property type="entry name" value="CARBOHYDRATE TRANSPORT ATP-BINDING PROTEIN MG119-RELATED"/>
    <property type="match status" value="1"/>
</dbReference>
<reference evidence="10" key="1">
    <citation type="submission" date="2020-10" db="EMBL/GenBank/DDBJ databases">
        <authorList>
            <person name="Gilroy R."/>
        </authorList>
    </citation>
    <scope>NUCLEOTIDE SEQUENCE</scope>
    <source>
        <strain evidence="10">ChiHcec3-11533</strain>
    </source>
</reference>
<sequence length="288" mass="31546">TKNISEVTKDELISLMVGRQVTNIFPKIDVPIGEEIFRVESLSGKGFEDISFSVHKGEILGFSGLVGSGRSETMRAIFGMDKLENGKIYLEGKEIHPENPRKAIKMGISMVSEDRKVFGLMLNRPILENISLASLEMRQPKPLIQGRRERAEVQETAKNLTVKASGLDADAISLSGGNQQKVVLCKWLMTEPKVLILDEPTRGVDVGAKAEIHNLMCHFAQQGMAILLISSELPEVMGMSDRILVYHEGRINGEVLREEILSGAATQESILAMAFGEKNTAKQGGSAV</sequence>
<comment type="caution">
    <text evidence="10">The sequence shown here is derived from an EMBL/GenBank/DDBJ whole genome shotgun (WGS) entry which is preliminary data.</text>
</comment>
<name>A0A9D1ICR5_9FIRM</name>
<evidence type="ECO:0000256" key="3">
    <source>
        <dbReference type="ARBA" id="ARBA00022597"/>
    </source>
</evidence>
<keyword evidence="1" id="KW-0813">Transport</keyword>
<dbReference type="CDD" id="cd03215">
    <property type="entry name" value="ABC_Carb_Monos_II"/>
    <property type="match status" value="1"/>
</dbReference>
<proteinExistence type="predicted"/>
<dbReference type="PROSITE" id="PS00211">
    <property type="entry name" value="ABC_TRANSPORTER_1"/>
    <property type="match status" value="1"/>
</dbReference>
<evidence type="ECO:0000256" key="4">
    <source>
        <dbReference type="ARBA" id="ARBA00022737"/>
    </source>
</evidence>
<feature type="domain" description="ABC transporter" evidence="9">
    <location>
        <begin position="31"/>
        <end position="273"/>
    </location>
</feature>
<keyword evidence="7" id="KW-1278">Translocase</keyword>
<dbReference type="SMART" id="SM00382">
    <property type="entry name" value="AAA"/>
    <property type="match status" value="1"/>
</dbReference>
<evidence type="ECO:0000256" key="5">
    <source>
        <dbReference type="ARBA" id="ARBA00022741"/>
    </source>
</evidence>
<keyword evidence="4" id="KW-0677">Repeat</keyword>
<dbReference type="InterPro" id="IPR027417">
    <property type="entry name" value="P-loop_NTPase"/>
</dbReference>
<reference evidence="10" key="2">
    <citation type="journal article" date="2021" name="PeerJ">
        <title>Extensive microbial diversity within the chicken gut microbiome revealed by metagenomics and culture.</title>
        <authorList>
            <person name="Gilroy R."/>
            <person name="Ravi A."/>
            <person name="Getino M."/>
            <person name="Pursley I."/>
            <person name="Horton D.L."/>
            <person name="Alikhan N.F."/>
            <person name="Baker D."/>
            <person name="Gharbi K."/>
            <person name="Hall N."/>
            <person name="Watson M."/>
            <person name="Adriaenssens E.M."/>
            <person name="Foster-Nyarko E."/>
            <person name="Jarju S."/>
            <person name="Secka A."/>
            <person name="Antonio M."/>
            <person name="Oren A."/>
            <person name="Chaudhuri R.R."/>
            <person name="La Ragione R."/>
            <person name="Hildebrand F."/>
            <person name="Pallen M.J."/>
        </authorList>
    </citation>
    <scope>NUCLEOTIDE SEQUENCE</scope>
    <source>
        <strain evidence="10">ChiHcec3-11533</strain>
    </source>
</reference>
<accession>A0A9D1ICR5</accession>
<dbReference type="AlphaFoldDB" id="A0A9D1ICR5"/>
<dbReference type="InterPro" id="IPR003593">
    <property type="entry name" value="AAA+_ATPase"/>
</dbReference>